<dbReference type="EMBL" id="CP047166">
    <property type="protein sequence ID" value="QRF68450.1"/>
    <property type="molecule type" value="Genomic_DNA"/>
</dbReference>
<comment type="similarity">
    <text evidence="2">Belongs to the binding-protein-dependent transport system permease family. CysTW subfamily.</text>
</comment>
<evidence type="ECO:0000256" key="2">
    <source>
        <dbReference type="ARBA" id="ARBA00007069"/>
    </source>
</evidence>
<comment type="subcellular location">
    <subcellularLocation>
        <location evidence="1 8">Cell membrane</location>
        <topology evidence="1 8">Multi-pass membrane protein</topology>
    </subcellularLocation>
</comment>
<feature type="transmembrane region" description="Helical" evidence="8">
    <location>
        <begin position="59"/>
        <end position="78"/>
    </location>
</feature>
<keyword evidence="3 8" id="KW-0813">Transport</keyword>
<keyword evidence="6 8" id="KW-1133">Transmembrane helix</keyword>
<evidence type="ECO:0000256" key="4">
    <source>
        <dbReference type="ARBA" id="ARBA00022475"/>
    </source>
</evidence>
<protein>
    <submittedName>
        <fullName evidence="10">ABC transporter permease subunit</fullName>
    </submittedName>
</protein>
<dbReference type="SUPFAM" id="SSF161098">
    <property type="entry name" value="MetI-like"/>
    <property type="match status" value="1"/>
</dbReference>
<gene>
    <name evidence="10" type="ORF">GQA70_09800</name>
</gene>
<keyword evidence="7 8" id="KW-0472">Membrane</keyword>
<evidence type="ECO:0000256" key="8">
    <source>
        <dbReference type="RuleBase" id="RU363032"/>
    </source>
</evidence>
<sequence length="266" mass="28978">MWLFLLFLYGPTLTILILSFQGPMGGLTFPLKEPSLHWFASLFEVQRVGDFGGSLKRSLILAVLVMFVNVLIAVPAGMALRKRFRGRRAIFWLTIASLIVPSILVSLGIGLLFSQTGLGSSWYTSAFGAHLTWTLPFGVLIMIGVFARLNPAYEEAAVDAGATRWQTFRHVTFPIILPNVVGVMLFGFSLSYDEMPRTVLAGGAYNTLPLEIYAMTNNVTTPVLYALGSLTTLVSFLVIALALTLMTLARRRTGGGAALGKPKQES</sequence>
<evidence type="ECO:0000259" key="9">
    <source>
        <dbReference type="PROSITE" id="PS50928"/>
    </source>
</evidence>
<dbReference type="InterPro" id="IPR051789">
    <property type="entry name" value="Bact_Polyamine_Transport"/>
</dbReference>
<dbReference type="PROSITE" id="PS50928">
    <property type="entry name" value="ABC_TM1"/>
    <property type="match status" value="1"/>
</dbReference>
<organism evidence="10 11">
    <name type="scientific">Ponticoccus alexandrii</name>
    <dbReference type="NCBI Taxonomy" id="1943633"/>
    <lineage>
        <taxon>Bacteria</taxon>
        <taxon>Pseudomonadati</taxon>
        <taxon>Pseudomonadota</taxon>
        <taxon>Alphaproteobacteria</taxon>
        <taxon>Rhodobacterales</taxon>
        <taxon>Roseobacteraceae</taxon>
        <taxon>Ponticoccus</taxon>
    </lineage>
</organism>
<dbReference type="CDD" id="cd06261">
    <property type="entry name" value="TM_PBP2"/>
    <property type="match status" value="1"/>
</dbReference>
<keyword evidence="5 8" id="KW-0812">Transmembrane</keyword>
<evidence type="ECO:0000256" key="6">
    <source>
        <dbReference type="ARBA" id="ARBA00022989"/>
    </source>
</evidence>
<keyword evidence="4" id="KW-1003">Cell membrane</keyword>
<feature type="transmembrane region" description="Helical" evidence="8">
    <location>
        <begin position="171"/>
        <end position="192"/>
    </location>
</feature>
<dbReference type="InterPro" id="IPR035906">
    <property type="entry name" value="MetI-like_sf"/>
</dbReference>
<dbReference type="Proteomes" id="UP000596387">
    <property type="component" value="Chromosome"/>
</dbReference>
<proteinExistence type="inferred from homology"/>
<evidence type="ECO:0000313" key="11">
    <source>
        <dbReference type="Proteomes" id="UP000596387"/>
    </source>
</evidence>
<feature type="transmembrane region" description="Helical" evidence="8">
    <location>
        <begin position="133"/>
        <end position="150"/>
    </location>
</feature>
<feature type="transmembrane region" description="Helical" evidence="8">
    <location>
        <begin position="223"/>
        <end position="245"/>
    </location>
</feature>
<dbReference type="Pfam" id="PF00528">
    <property type="entry name" value="BPD_transp_1"/>
    <property type="match status" value="1"/>
</dbReference>
<evidence type="ECO:0000313" key="10">
    <source>
        <dbReference type="EMBL" id="QRF68450.1"/>
    </source>
</evidence>
<dbReference type="PANTHER" id="PTHR43848:SF2">
    <property type="entry name" value="PUTRESCINE TRANSPORT SYSTEM PERMEASE PROTEIN POTI"/>
    <property type="match status" value="1"/>
</dbReference>
<evidence type="ECO:0000256" key="3">
    <source>
        <dbReference type="ARBA" id="ARBA00022448"/>
    </source>
</evidence>
<name>A0ABX7FCZ6_9RHOB</name>
<reference evidence="10 11" key="1">
    <citation type="submission" date="2019-12" db="EMBL/GenBank/DDBJ databases">
        <title>Complete Genome Sequence of a Quorum-Sensing Bacterium,Rhodobacteraceae bacterium C31, Isolated from a marine microalgae symbiotic bacteria.</title>
        <authorList>
            <person name="Zhang Y."/>
        </authorList>
    </citation>
    <scope>NUCLEOTIDE SEQUENCE [LARGE SCALE GENOMIC DNA]</scope>
    <source>
        <strain evidence="10 11">C31</strain>
    </source>
</reference>
<dbReference type="Gene3D" id="1.10.3720.10">
    <property type="entry name" value="MetI-like"/>
    <property type="match status" value="1"/>
</dbReference>
<keyword evidence="11" id="KW-1185">Reference proteome</keyword>
<feature type="transmembrane region" description="Helical" evidence="8">
    <location>
        <begin position="90"/>
        <end position="113"/>
    </location>
</feature>
<dbReference type="PANTHER" id="PTHR43848">
    <property type="entry name" value="PUTRESCINE TRANSPORT SYSTEM PERMEASE PROTEIN POTI"/>
    <property type="match status" value="1"/>
</dbReference>
<evidence type="ECO:0000256" key="7">
    <source>
        <dbReference type="ARBA" id="ARBA00023136"/>
    </source>
</evidence>
<evidence type="ECO:0000256" key="1">
    <source>
        <dbReference type="ARBA" id="ARBA00004651"/>
    </source>
</evidence>
<accession>A0ABX7FCZ6</accession>
<dbReference type="InterPro" id="IPR000515">
    <property type="entry name" value="MetI-like"/>
</dbReference>
<feature type="domain" description="ABC transmembrane type-1" evidence="9">
    <location>
        <begin position="55"/>
        <end position="242"/>
    </location>
</feature>
<evidence type="ECO:0000256" key="5">
    <source>
        <dbReference type="ARBA" id="ARBA00022692"/>
    </source>
</evidence>